<dbReference type="PANTHER" id="PTHR37891:SF1">
    <property type="entry name" value="OS06G0113900 PROTEIN"/>
    <property type="match status" value="1"/>
</dbReference>
<keyword evidence="1" id="KW-0812">Transmembrane</keyword>
<comment type="caution">
    <text evidence="2">The sequence shown here is derived from an EMBL/GenBank/DDBJ whole genome shotgun (WGS) entry which is preliminary data.</text>
</comment>
<protein>
    <submittedName>
        <fullName evidence="2">Uncharacterized protein</fullName>
    </submittedName>
</protein>
<keyword evidence="3" id="KW-1185">Reference proteome</keyword>
<reference evidence="2" key="1">
    <citation type="submission" date="2019-09" db="EMBL/GenBank/DDBJ databases">
        <title>Draft genome information of white flower Hibiscus syriacus.</title>
        <authorList>
            <person name="Kim Y.-M."/>
        </authorList>
    </citation>
    <scope>NUCLEOTIDE SEQUENCE [LARGE SCALE GENOMIC DNA]</scope>
    <source>
        <strain evidence="2">YM2019G1</strain>
    </source>
</reference>
<dbReference type="PANTHER" id="PTHR37891">
    <property type="entry name" value="OS06G0113900 PROTEIN"/>
    <property type="match status" value="1"/>
</dbReference>
<dbReference type="Proteomes" id="UP000436088">
    <property type="component" value="Unassembled WGS sequence"/>
</dbReference>
<dbReference type="EMBL" id="VEPZ02001000">
    <property type="protein sequence ID" value="KAE8703442.1"/>
    <property type="molecule type" value="Genomic_DNA"/>
</dbReference>
<dbReference type="AlphaFoldDB" id="A0A6A3AKY3"/>
<keyword evidence="1" id="KW-1133">Transmembrane helix</keyword>
<evidence type="ECO:0000313" key="3">
    <source>
        <dbReference type="Proteomes" id="UP000436088"/>
    </source>
</evidence>
<evidence type="ECO:0000313" key="2">
    <source>
        <dbReference type="EMBL" id="KAE8703442.1"/>
    </source>
</evidence>
<evidence type="ECO:0000256" key="1">
    <source>
        <dbReference type="SAM" id="Phobius"/>
    </source>
</evidence>
<name>A0A6A3AKY3_HIBSY</name>
<gene>
    <name evidence="2" type="ORF">F3Y22_tig00110469pilonHSYRG00064</name>
</gene>
<keyword evidence="1" id="KW-0472">Membrane</keyword>
<feature type="transmembrane region" description="Helical" evidence="1">
    <location>
        <begin position="83"/>
        <end position="102"/>
    </location>
</feature>
<feature type="transmembrane region" description="Helical" evidence="1">
    <location>
        <begin position="108"/>
        <end position="125"/>
    </location>
</feature>
<accession>A0A6A3AKY3</accession>
<sequence>MQRSQMNVMKLSIGRSTFDEDGVAVKMEMAKYDQLTHRSISVGNSKVSPLESTSISWAIGLVLASTLLLSISTNLDHSPNQQLITGAVTALGAFFCIPAGFFEVTWIFPVYIAPIVFSITIATASHTRHHGQMVRGFTGTSL</sequence>
<proteinExistence type="predicted"/>
<organism evidence="2 3">
    <name type="scientific">Hibiscus syriacus</name>
    <name type="common">Rose of Sharon</name>
    <dbReference type="NCBI Taxonomy" id="106335"/>
    <lineage>
        <taxon>Eukaryota</taxon>
        <taxon>Viridiplantae</taxon>
        <taxon>Streptophyta</taxon>
        <taxon>Embryophyta</taxon>
        <taxon>Tracheophyta</taxon>
        <taxon>Spermatophyta</taxon>
        <taxon>Magnoliopsida</taxon>
        <taxon>eudicotyledons</taxon>
        <taxon>Gunneridae</taxon>
        <taxon>Pentapetalae</taxon>
        <taxon>rosids</taxon>
        <taxon>malvids</taxon>
        <taxon>Malvales</taxon>
        <taxon>Malvaceae</taxon>
        <taxon>Malvoideae</taxon>
        <taxon>Hibiscus</taxon>
    </lineage>
</organism>